<sequence length="122" mass="13456">MPELTQESAREIIALYRPAPRAATAAPPPLGMTPIEYFAVMASARGLAEQGFDWANWGPYQDGRISDPAFIASADTETLRRITTAHLRIDRFVGGHLEQIEREGVLDAVVDRLQTLVDHGEL</sequence>
<evidence type="ECO:0000313" key="2">
    <source>
        <dbReference type="Proteomes" id="UP000588098"/>
    </source>
</evidence>
<name>A0A7W9QFZ3_9ACTN</name>
<dbReference type="InterPro" id="IPR045425">
    <property type="entry name" value="DUF6508"/>
</dbReference>
<accession>A0A7W9QFZ3</accession>
<organism evidence="1 2">
    <name type="scientific">Streptomyces zagrosensis</name>
    <dbReference type="NCBI Taxonomy" id="1042984"/>
    <lineage>
        <taxon>Bacteria</taxon>
        <taxon>Bacillati</taxon>
        <taxon>Actinomycetota</taxon>
        <taxon>Actinomycetes</taxon>
        <taxon>Kitasatosporales</taxon>
        <taxon>Streptomycetaceae</taxon>
        <taxon>Streptomyces</taxon>
    </lineage>
</organism>
<dbReference type="Pfam" id="PF20118">
    <property type="entry name" value="DUF6508"/>
    <property type="match status" value="1"/>
</dbReference>
<dbReference type="RefSeq" id="WP_184577408.1">
    <property type="nucleotide sequence ID" value="NZ_JACHJL010000020.1"/>
</dbReference>
<proteinExistence type="predicted"/>
<dbReference type="Proteomes" id="UP000588098">
    <property type="component" value="Unassembled WGS sequence"/>
</dbReference>
<reference evidence="1 2" key="1">
    <citation type="submission" date="2020-08" db="EMBL/GenBank/DDBJ databases">
        <title>Genomic Encyclopedia of Type Strains, Phase III (KMG-III): the genomes of soil and plant-associated and newly described type strains.</title>
        <authorList>
            <person name="Whitman W."/>
        </authorList>
    </citation>
    <scope>NUCLEOTIDE SEQUENCE [LARGE SCALE GENOMIC DNA]</scope>
    <source>
        <strain evidence="1 2">CECT 8305</strain>
    </source>
</reference>
<dbReference type="AlphaFoldDB" id="A0A7W9QFZ3"/>
<evidence type="ECO:0000313" key="1">
    <source>
        <dbReference type="EMBL" id="MBB5939013.1"/>
    </source>
</evidence>
<comment type="caution">
    <text evidence="1">The sequence shown here is derived from an EMBL/GenBank/DDBJ whole genome shotgun (WGS) entry which is preliminary data.</text>
</comment>
<dbReference type="EMBL" id="JACHJL010000020">
    <property type="protein sequence ID" value="MBB5939013.1"/>
    <property type="molecule type" value="Genomic_DNA"/>
</dbReference>
<gene>
    <name evidence="1" type="ORF">FHS42_006105</name>
</gene>
<protein>
    <submittedName>
        <fullName evidence="1">Uncharacterized protein</fullName>
    </submittedName>
</protein>
<keyword evidence="2" id="KW-1185">Reference proteome</keyword>